<evidence type="ECO:0000259" key="1">
    <source>
        <dbReference type="Pfam" id="PF18701"/>
    </source>
</evidence>
<dbReference type="EMBL" id="SDOV01000006">
    <property type="protein sequence ID" value="KAH7640183.1"/>
    <property type="molecule type" value="Genomic_DNA"/>
</dbReference>
<sequence length="108" mass="12670">MNLKQENNIDDVWEMKIERSKFVKEVAKLWMSQYLKKLARMSTNKSTDVQIGDWLMLPEFLTKRSNWPIGQVMEVKSGSDGNNNNNNDQMISTHSLFPMVCRCFHIDN</sequence>
<reference evidence="2" key="2">
    <citation type="journal article" date="2021" name="World Allergy Organ. J.">
        <title>Chromosome-level assembly of Dermatophagoides farinae genome and transcriptome reveals two novel allergens Der f 37 and Der f 39.</title>
        <authorList>
            <person name="Chen J."/>
            <person name="Cai Z."/>
            <person name="Fan D."/>
            <person name="Hu J."/>
            <person name="Hou Y."/>
            <person name="He Y."/>
            <person name="Zhang Z."/>
            <person name="Zhao Z."/>
            <person name="Gao P."/>
            <person name="Hu W."/>
            <person name="Sun J."/>
            <person name="Li J."/>
            <person name="Ji K."/>
        </authorList>
    </citation>
    <scope>NUCLEOTIDE SEQUENCE</scope>
    <source>
        <strain evidence="2">JKM2019</strain>
    </source>
</reference>
<feature type="domain" description="DUF5641" evidence="1">
    <location>
        <begin position="23"/>
        <end position="82"/>
    </location>
</feature>
<dbReference type="Pfam" id="PF18701">
    <property type="entry name" value="DUF5641"/>
    <property type="match status" value="1"/>
</dbReference>
<dbReference type="Proteomes" id="UP000828236">
    <property type="component" value="Unassembled WGS sequence"/>
</dbReference>
<comment type="caution">
    <text evidence="2">The sequence shown here is derived from an EMBL/GenBank/DDBJ whole genome shotgun (WGS) entry which is preliminary data.</text>
</comment>
<protein>
    <recommendedName>
        <fullName evidence="1">DUF5641 domain-containing protein</fullName>
    </recommendedName>
</protein>
<proteinExistence type="predicted"/>
<accession>A0A9D4NXH2</accession>
<reference evidence="2" key="1">
    <citation type="submission" date="2020-06" db="EMBL/GenBank/DDBJ databases">
        <authorList>
            <person name="Ji K."/>
            <person name="Li J."/>
        </authorList>
    </citation>
    <scope>NUCLEOTIDE SEQUENCE</scope>
    <source>
        <strain evidence="2">JKM2019</strain>
        <tissue evidence="2">Whole body</tissue>
    </source>
</reference>
<gene>
    <name evidence="2" type="ORF">HUG17_10663</name>
</gene>
<dbReference type="InterPro" id="IPR040676">
    <property type="entry name" value="DUF5641"/>
</dbReference>
<name>A0A9D4NXH2_DERFA</name>
<evidence type="ECO:0000313" key="2">
    <source>
        <dbReference type="EMBL" id="KAH7640183.1"/>
    </source>
</evidence>
<dbReference type="AlphaFoldDB" id="A0A9D4NXH2"/>
<organism evidence="2">
    <name type="scientific">Dermatophagoides farinae</name>
    <name type="common">American house dust mite</name>
    <dbReference type="NCBI Taxonomy" id="6954"/>
    <lineage>
        <taxon>Eukaryota</taxon>
        <taxon>Metazoa</taxon>
        <taxon>Ecdysozoa</taxon>
        <taxon>Arthropoda</taxon>
        <taxon>Chelicerata</taxon>
        <taxon>Arachnida</taxon>
        <taxon>Acari</taxon>
        <taxon>Acariformes</taxon>
        <taxon>Sarcoptiformes</taxon>
        <taxon>Astigmata</taxon>
        <taxon>Psoroptidia</taxon>
        <taxon>Analgoidea</taxon>
        <taxon>Pyroglyphidae</taxon>
        <taxon>Dermatophagoidinae</taxon>
        <taxon>Dermatophagoides</taxon>
    </lineage>
</organism>